<dbReference type="EMBL" id="JAYGGQ010000011">
    <property type="protein sequence ID" value="MEA5455991.1"/>
    <property type="molecule type" value="Genomic_DNA"/>
</dbReference>
<organism evidence="5 6">
    <name type="scientific">Sinomonas terricola</name>
    <dbReference type="NCBI Taxonomy" id="3110330"/>
    <lineage>
        <taxon>Bacteria</taxon>
        <taxon>Bacillati</taxon>
        <taxon>Actinomycetota</taxon>
        <taxon>Actinomycetes</taxon>
        <taxon>Micrococcales</taxon>
        <taxon>Micrococcaceae</taxon>
        <taxon>Sinomonas</taxon>
    </lineage>
</organism>
<proteinExistence type="predicted"/>
<dbReference type="PROSITE" id="PS50949">
    <property type="entry name" value="HTH_GNTR"/>
    <property type="match status" value="1"/>
</dbReference>
<dbReference type="CDD" id="cd07377">
    <property type="entry name" value="WHTH_GntR"/>
    <property type="match status" value="1"/>
</dbReference>
<dbReference type="SMART" id="SM00345">
    <property type="entry name" value="HTH_GNTR"/>
    <property type="match status" value="1"/>
</dbReference>
<evidence type="ECO:0000313" key="5">
    <source>
        <dbReference type="EMBL" id="MEA5455991.1"/>
    </source>
</evidence>
<dbReference type="SUPFAM" id="SSF64288">
    <property type="entry name" value="Chorismate lyase-like"/>
    <property type="match status" value="1"/>
</dbReference>
<dbReference type="Proteomes" id="UP001304769">
    <property type="component" value="Unassembled WGS sequence"/>
</dbReference>
<dbReference type="PANTHER" id="PTHR44846:SF17">
    <property type="entry name" value="GNTR-FAMILY TRANSCRIPTIONAL REGULATOR"/>
    <property type="match status" value="1"/>
</dbReference>
<dbReference type="InterPro" id="IPR028978">
    <property type="entry name" value="Chorismate_lyase_/UTRA_dom_sf"/>
</dbReference>
<evidence type="ECO:0000256" key="1">
    <source>
        <dbReference type="ARBA" id="ARBA00023015"/>
    </source>
</evidence>
<keyword evidence="1" id="KW-0805">Transcription regulation</keyword>
<dbReference type="SMART" id="SM00866">
    <property type="entry name" value="UTRA"/>
    <property type="match status" value="1"/>
</dbReference>
<reference evidence="5 6" key="1">
    <citation type="submission" date="2023-12" db="EMBL/GenBank/DDBJ databases">
        <title>Sinomonas terricola sp. nov, isolated from litchi orchard soil in Guangdong, PR China.</title>
        <authorList>
            <person name="Jiaxin W."/>
            <person name="Yang Z."/>
            <person name="Honghui Z."/>
        </authorList>
    </citation>
    <scope>NUCLEOTIDE SEQUENCE [LARGE SCALE GENOMIC DNA]</scope>
    <source>
        <strain evidence="5 6">JGH33</strain>
    </source>
</reference>
<feature type="domain" description="HTH gntR-type" evidence="4">
    <location>
        <begin position="18"/>
        <end position="86"/>
    </location>
</feature>
<dbReference type="Gene3D" id="3.40.1410.10">
    <property type="entry name" value="Chorismate lyase-like"/>
    <property type="match status" value="1"/>
</dbReference>
<dbReference type="InterPro" id="IPR011663">
    <property type="entry name" value="UTRA"/>
</dbReference>
<dbReference type="Pfam" id="PF00392">
    <property type="entry name" value="GntR"/>
    <property type="match status" value="1"/>
</dbReference>
<dbReference type="InterPro" id="IPR036390">
    <property type="entry name" value="WH_DNA-bd_sf"/>
</dbReference>
<name>A0ABU5TA46_9MICC</name>
<dbReference type="PRINTS" id="PR00035">
    <property type="entry name" value="HTHGNTR"/>
</dbReference>
<evidence type="ECO:0000259" key="4">
    <source>
        <dbReference type="PROSITE" id="PS50949"/>
    </source>
</evidence>
<dbReference type="InterPro" id="IPR050679">
    <property type="entry name" value="Bact_HTH_transcr_reg"/>
</dbReference>
<dbReference type="PANTHER" id="PTHR44846">
    <property type="entry name" value="MANNOSYL-D-GLYCERATE TRANSPORT/METABOLISM SYSTEM REPRESSOR MNGR-RELATED"/>
    <property type="match status" value="1"/>
</dbReference>
<dbReference type="InterPro" id="IPR036388">
    <property type="entry name" value="WH-like_DNA-bd_sf"/>
</dbReference>
<keyword evidence="2" id="KW-0238">DNA-binding</keyword>
<protein>
    <submittedName>
        <fullName evidence="5">GntR family transcriptional regulator</fullName>
    </submittedName>
</protein>
<dbReference type="SUPFAM" id="SSF46785">
    <property type="entry name" value="Winged helix' DNA-binding domain"/>
    <property type="match status" value="1"/>
</dbReference>
<sequence length="258" mass="27670">MNTVESALRGPLPTHGKVPLRVAAYMRISDAIRSRALPPASLLPSESELVDLLGVSRTVVREALIFLEEDGLIRSRKGIGRFVSEQLPRSGIEKVQAAEVMLADGGTVRVERIERSLQETTASFAAEALHLAESDPSWFIESVILRNETPVALVQEHLPTPDAFAEELSAVAAILADPPPGQTILGAILAAGLRPSKGVTDISAGTAGTHRAKLIEASAAQPVLLLTRTLQLNDRAFYISKILVDPRKTHVSVAHSTF</sequence>
<evidence type="ECO:0000256" key="2">
    <source>
        <dbReference type="ARBA" id="ARBA00023125"/>
    </source>
</evidence>
<dbReference type="InterPro" id="IPR000524">
    <property type="entry name" value="Tscrpt_reg_HTH_GntR"/>
</dbReference>
<gene>
    <name evidence="5" type="ORF">SPF06_14745</name>
</gene>
<dbReference type="Gene3D" id="1.10.10.10">
    <property type="entry name" value="Winged helix-like DNA-binding domain superfamily/Winged helix DNA-binding domain"/>
    <property type="match status" value="1"/>
</dbReference>
<evidence type="ECO:0000313" key="6">
    <source>
        <dbReference type="Proteomes" id="UP001304769"/>
    </source>
</evidence>
<accession>A0ABU5TA46</accession>
<dbReference type="Pfam" id="PF07702">
    <property type="entry name" value="UTRA"/>
    <property type="match status" value="1"/>
</dbReference>
<keyword evidence="6" id="KW-1185">Reference proteome</keyword>
<comment type="caution">
    <text evidence="5">The sequence shown here is derived from an EMBL/GenBank/DDBJ whole genome shotgun (WGS) entry which is preliminary data.</text>
</comment>
<evidence type="ECO:0000256" key="3">
    <source>
        <dbReference type="ARBA" id="ARBA00023163"/>
    </source>
</evidence>
<keyword evidence="3" id="KW-0804">Transcription</keyword>
<dbReference type="RefSeq" id="WP_323279879.1">
    <property type="nucleotide sequence ID" value="NZ_JAYGGQ010000011.1"/>
</dbReference>